<dbReference type="Pfam" id="PF03054">
    <property type="entry name" value="tRNA_Me_trans"/>
    <property type="match status" value="1"/>
</dbReference>
<evidence type="ECO:0000313" key="13">
    <source>
        <dbReference type="Proteomes" id="UP000442694"/>
    </source>
</evidence>
<feature type="active site" description="Cysteine persulfide intermediate" evidence="9">
    <location>
        <position position="211"/>
    </location>
</feature>
<evidence type="ECO:0000256" key="5">
    <source>
        <dbReference type="ARBA" id="ARBA00022840"/>
    </source>
</evidence>
<feature type="region of interest" description="Interaction with tRNA" evidence="9">
    <location>
        <begin position="161"/>
        <end position="163"/>
    </location>
</feature>
<protein>
    <recommendedName>
        <fullName evidence="9">tRNA-specific 2-thiouridylase MnmA</fullName>
        <ecNumber evidence="9">2.8.1.13</ecNumber>
    </recommendedName>
</protein>
<dbReference type="NCBIfam" id="TIGR00420">
    <property type="entry name" value="trmU"/>
    <property type="match status" value="1"/>
</dbReference>
<evidence type="ECO:0000256" key="4">
    <source>
        <dbReference type="ARBA" id="ARBA00022741"/>
    </source>
</evidence>
<keyword evidence="4 9" id="KW-0547">Nucleotide-binding</keyword>
<dbReference type="Pfam" id="PF20258">
    <property type="entry name" value="tRNA_Me_trans_C"/>
    <property type="match status" value="1"/>
</dbReference>
<feature type="site" description="Interaction with tRNA" evidence="9">
    <location>
        <position position="348"/>
    </location>
</feature>
<dbReference type="GO" id="GO:0005524">
    <property type="term" value="F:ATP binding"/>
    <property type="evidence" value="ECO:0007669"/>
    <property type="project" value="UniProtKB-KW"/>
</dbReference>
<comment type="catalytic activity">
    <reaction evidence="8 9">
        <text>S-sulfanyl-L-cysteinyl-[protein] + uridine(34) in tRNA + AH2 + ATP = 2-thiouridine(34) in tRNA + L-cysteinyl-[protein] + A + AMP + diphosphate + H(+)</text>
        <dbReference type="Rhea" id="RHEA:47032"/>
        <dbReference type="Rhea" id="RHEA-COMP:10131"/>
        <dbReference type="Rhea" id="RHEA-COMP:11726"/>
        <dbReference type="Rhea" id="RHEA-COMP:11727"/>
        <dbReference type="Rhea" id="RHEA-COMP:11728"/>
        <dbReference type="ChEBI" id="CHEBI:13193"/>
        <dbReference type="ChEBI" id="CHEBI:15378"/>
        <dbReference type="ChEBI" id="CHEBI:17499"/>
        <dbReference type="ChEBI" id="CHEBI:29950"/>
        <dbReference type="ChEBI" id="CHEBI:30616"/>
        <dbReference type="ChEBI" id="CHEBI:33019"/>
        <dbReference type="ChEBI" id="CHEBI:61963"/>
        <dbReference type="ChEBI" id="CHEBI:65315"/>
        <dbReference type="ChEBI" id="CHEBI:87170"/>
        <dbReference type="ChEBI" id="CHEBI:456215"/>
        <dbReference type="EC" id="2.8.1.13"/>
    </reaction>
</comment>
<evidence type="ECO:0000313" key="12">
    <source>
        <dbReference type="EMBL" id="KAB8031093.1"/>
    </source>
</evidence>
<keyword evidence="2 9" id="KW-0808">Transferase</keyword>
<dbReference type="PANTHER" id="PTHR11933">
    <property type="entry name" value="TRNA 5-METHYLAMINOMETHYL-2-THIOURIDYLATE -METHYLTRANSFERASE"/>
    <property type="match status" value="1"/>
</dbReference>
<dbReference type="NCBIfam" id="NF001138">
    <property type="entry name" value="PRK00143.1"/>
    <property type="match status" value="1"/>
</dbReference>
<feature type="domain" description="tRNA-specific 2-thiouridylase MnmA-like central" evidence="11">
    <location>
        <begin position="221"/>
        <end position="284"/>
    </location>
</feature>
<keyword evidence="7" id="KW-1015">Disulfide bond</keyword>
<dbReference type="Pfam" id="PF20259">
    <property type="entry name" value="tRNA_Me_trans_M"/>
    <property type="match status" value="1"/>
</dbReference>
<feature type="domain" description="tRNA-specific 2-thiouridylase MnmA-like C-terminal" evidence="10">
    <location>
        <begin position="298"/>
        <end position="364"/>
    </location>
</feature>
<dbReference type="GO" id="GO:0103016">
    <property type="term" value="F:tRNA-uridine 2-sulfurtransferase activity"/>
    <property type="evidence" value="ECO:0007669"/>
    <property type="project" value="UniProtKB-EC"/>
</dbReference>
<dbReference type="InterPro" id="IPR004506">
    <property type="entry name" value="MnmA-like"/>
</dbReference>
<evidence type="ECO:0000256" key="6">
    <source>
        <dbReference type="ARBA" id="ARBA00022884"/>
    </source>
</evidence>
<dbReference type="EC" id="2.8.1.13" evidence="9"/>
<feature type="active site" description="Nucleophile" evidence="9">
    <location>
        <position position="113"/>
    </location>
</feature>
<evidence type="ECO:0000256" key="7">
    <source>
        <dbReference type="ARBA" id="ARBA00023157"/>
    </source>
</evidence>
<feature type="binding site" evidence="9">
    <location>
        <position position="137"/>
    </location>
    <ligand>
        <name>ATP</name>
        <dbReference type="ChEBI" id="CHEBI:30616"/>
    </ligand>
</feature>
<dbReference type="Gene3D" id="3.40.50.620">
    <property type="entry name" value="HUPs"/>
    <property type="match status" value="1"/>
</dbReference>
<dbReference type="HAMAP" id="MF_00144">
    <property type="entry name" value="tRNA_thiouridyl_MnmA"/>
    <property type="match status" value="1"/>
</dbReference>
<dbReference type="FunFam" id="3.40.50.620:FF:000115">
    <property type="entry name" value="tRNA-specific 2-thiouridylase MnmA"/>
    <property type="match status" value="1"/>
</dbReference>
<comment type="subcellular location">
    <subcellularLocation>
        <location evidence="9">Cytoplasm</location>
    </subcellularLocation>
</comment>
<evidence type="ECO:0000256" key="9">
    <source>
        <dbReference type="HAMAP-Rule" id="MF_00144"/>
    </source>
</evidence>
<dbReference type="Proteomes" id="UP000442694">
    <property type="component" value="Unassembled WGS sequence"/>
</dbReference>
<feature type="binding site" evidence="9">
    <location>
        <begin position="13"/>
        <end position="20"/>
    </location>
    <ligand>
        <name>ATP</name>
        <dbReference type="ChEBI" id="CHEBI:30616"/>
    </ligand>
</feature>
<keyword evidence="9" id="KW-0963">Cytoplasm</keyword>
<dbReference type="PANTHER" id="PTHR11933:SF5">
    <property type="entry name" value="MITOCHONDRIAL TRNA-SPECIFIC 2-THIOURIDYLASE 1"/>
    <property type="match status" value="1"/>
</dbReference>
<evidence type="ECO:0000256" key="8">
    <source>
        <dbReference type="ARBA" id="ARBA00051542"/>
    </source>
</evidence>
<keyword evidence="1 9" id="KW-0820">tRNA-binding</keyword>
<evidence type="ECO:0000256" key="3">
    <source>
        <dbReference type="ARBA" id="ARBA00022694"/>
    </source>
</evidence>
<dbReference type="InterPro" id="IPR014729">
    <property type="entry name" value="Rossmann-like_a/b/a_fold"/>
</dbReference>
<comment type="function">
    <text evidence="9">Catalyzes the 2-thiolation of uridine at the wobble position (U34) of tRNA, leading to the formation of s(2)U34.</text>
</comment>
<sequence>MRLKSMKKRVLIAMSGGVDSSVAAAMLVEQGYDVIGVTMQLWDYTQNESSCDPNSKFDTCCSLDDVADARMVAHKLGIPFYVFDYQDDFKENVVDYFTDEYLKGRTPNPCVACNTFLKFDHLLDRAQRLGCDYVATGHYAQIQYDEVYGQYKLVKGLDPKKDQSYFLYSMTQDRLSKVLFPVGDLTKTEVRNIAEKYGLVNAAKKESMEICFIPNNDYAKFIADRARDEDLIKGEIRHEDGRLLGVHAGIHQFTVGQRKGLKISSEYPLYVTRIDSETGIVFAGEDKYLYRSGFSFKKFHMIRNFGNNINFEVKIRYRSQPCPAILEKNDEIVTLKFVNQQKSVTPGQIAVLYVGDEVVGGGFIDKVFV</sequence>
<dbReference type="GO" id="GO:0002143">
    <property type="term" value="P:tRNA wobble position uridine thiolation"/>
    <property type="evidence" value="ECO:0007669"/>
    <property type="project" value="TreeGrafter"/>
</dbReference>
<name>A0A833JD81_9BACT</name>
<dbReference type="GO" id="GO:0005737">
    <property type="term" value="C:cytoplasm"/>
    <property type="evidence" value="ECO:0007669"/>
    <property type="project" value="UniProtKB-SubCell"/>
</dbReference>
<comment type="caution">
    <text evidence="12">The sequence shown here is derived from an EMBL/GenBank/DDBJ whole genome shotgun (WGS) entry which is preliminary data.</text>
</comment>
<keyword evidence="6 9" id="KW-0694">RNA-binding</keyword>
<comment type="similarity">
    <text evidence="9">Belongs to the MnmA/TRMU family.</text>
</comment>
<dbReference type="CDD" id="cd01998">
    <property type="entry name" value="MnmA_TRMU-like"/>
    <property type="match status" value="1"/>
</dbReference>
<dbReference type="InterPro" id="IPR046885">
    <property type="entry name" value="MnmA-like_C"/>
</dbReference>
<dbReference type="Gene3D" id="2.40.30.10">
    <property type="entry name" value="Translation factors"/>
    <property type="match status" value="1"/>
</dbReference>
<comment type="caution">
    <text evidence="9">Lacks conserved residue(s) required for the propagation of feature annotation.</text>
</comment>
<dbReference type="SUPFAM" id="SSF52402">
    <property type="entry name" value="Adenine nucleotide alpha hydrolases-like"/>
    <property type="match status" value="1"/>
</dbReference>
<proteinExistence type="inferred from homology"/>
<dbReference type="Gene3D" id="2.30.30.280">
    <property type="entry name" value="Adenine nucleotide alpha hydrolases-like domains"/>
    <property type="match status" value="1"/>
</dbReference>
<feature type="site" description="Interaction with tRNA" evidence="9">
    <location>
        <position position="138"/>
    </location>
</feature>
<dbReference type="GO" id="GO:0000049">
    <property type="term" value="F:tRNA binding"/>
    <property type="evidence" value="ECO:0007669"/>
    <property type="project" value="UniProtKB-KW"/>
</dbReference>
<reference evidence="12 13" key="1">
    <citation type="submission" date="2019-10" db="EMBL/GenBank/DDBJ databases">
        <title>New genus of Silvanigrellaceae.</title>
        <authorList>
            <person name="Pitt A."/>
            <person name="Hahn M.W."/>
        </authorList>
    </citation>
    <scope>NUCLEOTIDE SEQUENCE [LARGE SCALE GENOMIC DNA]</scope>
    <source>
        <strain evidence="12 13">33A1-SZDP</strain>
    </source>
</reference>
<dbReference type="EMBL" id="WFLN01000006">
    <property type="protein sequence ID" value="KAB8031093.1"/>
    <property type="molecule type" value="Genomic_DNA"/>
</dbReference>
<dbReference type="InterPro" id="IPR046884">
    <property type="entry name" value="MnmA-like_central"/>
</dbReference>
<feature type="binding site" evidence="9">
    <location>
        <position position="39"/>
    </location>
    <ligand>
        <name>ATP</name>
        <dbReference type="ChEBI" id="CHEBI:30616"/>
    </ligand>
</feature>
<accession>A0A833JD81</accession>
<evidence type="ECO:0000256" key="2">
    <source>
        <dbReference type="ARBA" id="ARBA00022679"/>
    </source>
</evidence>
<feature type="region of interest" description="Interaction with tRNA" evidence="9">
    <location>
        <begin position="316"/>
        <end position="317"/>
    </location>
</feature>
<keyword evidence="5 9" id="KW-0067">ATP-binding</keyword>
<evidence type="ECO:0000259" key="11">
    <source>
        <dbReference type="Pfam" id="PF20259"/>
    </source>
</evidence>
<gene>
    <name evidence="9 12" type="primary">mnmA</name>
    <name evidence="12" type="ORF">GCL57_07695</name>
</gene>
<keyword evidence="13" id="KW-1185">Reference proteome</keyword>
<keyword evidence="3 9" id="KW-0819">tRNA processing</keyword>
<organism evidence="12 13">
    <name type="scientific">Fluviispira multicolorata</name>
    <dbReference type="NCBI Taxonomy" id="2654512"/>
    <lineage>
        <taxon>Bacteria</taxon>
        <taxon>Pseudomonadati</taxon>
        <taxon>Bdellovibrionota</taxon>
        <taxon>Oligoflexia</taxon>
        <taxon>Silvanigrellales</taxon>
        <taxon>Silvanigrellaceae</taxon>
        <taxon>Fluviispira</taxon>
    </lineage>
</organism>
<dbReference type="InterPro" id="IPR023382">
    <property type="entry name" value="MnmA-like_central_sf"/>
</dbReference>
<evidence type="ECO:0000259" key="10">
    <source>
        <dbReference type="Pfam" id="PF20258"/>
    </source>
</evidence>
<dbReference type="AlphaFoldDB" id="A0A833JD81"/>
<evidence type="ECO:0000256" key="1">
    <source>
        <dbReference type="ARBA" id="ARBA00022555"/>
    </source>
</evidence>